<comment type="similarity">
    <text evidence="1">Belongs to the ABC transporter superfamily.</text>
</comment>
<dbReference type="PANTHER" id="PTHR42798">
    <property type="entry name" value="LIPOPROTEIN-RELEASING SYSTEM ATP-BINDING PROTEIN LOLD"/>
    <property type="match status" value="1"/>
</dbReference>
<evidence type="ECO:0000256" key="1">
    <source>
        <dbReference type="ARBA" id="ARBA00005417"/>
    </source>
</evidence>
<evidence type="ECO:0000256" key="2">
    <source>
        <dbReference type="ARBA" id="ARBA00022448"/>
    </source>
</evidence>
<keyword evidence="2" id="KW-0813">Transport</keyword>
<gene>
    <name evidence="6" type="ORF">NPA36_01835</name>
</gene>
<evidence type="ECO:0000256" key="3">
    <source>
        <dbReference type="ARBA" id="ARBA00022741"/>
    </source>
</evidence>
<dbReference type="SMART" id="SM00382">
    <property type="entry name" value="AAA"/>
    <property type="match status" value="1"/>
</dbReference>
<name>A0ABT1WLA0_9LACT</name>
<evidence type="ECO:0000256" key="4">
    <source>
        <dbReference type="ARBA" id="ARBA00022840"/>
    </source>
</evidence>
<dbReference type="PROSITE" id="PS50893">
    <property type="entry name" value="ABC_TRANSPORTER_2"/>
    <property type="match status" value="1"/>
</dbReference>
<protein>
    <submittedName>
        <fullName evidence="6">ABC transporter ATP-binding protein</fullName>
    </submittedName>
</protein>
<evidence type="ECO:0000313" key="6">
    <source>
        <dbReference type="EMBL" id="MCQ9209308.1"/>
    </source>
</evidence>
<dbReference type="CDD" id="cd03255">
    <property type="entry name" value="ABC_MJ0796_LolCDE_FtsE"/>
    <property type="match status" value="1"/>
</dbReference>
<comment type="caution">
    <text evidence="6">The sequence shown here is derived from an EMBL/GenBank/DDBJ whole genome shotgun (WGS) entry which is preliminary data.</text>
</comment>
<evidence type="ECO:0000313" key="7">
    <source>
        <dbReference type="Proteomes" id="UP001059480"/>
    </source>
</evidence>
<proteinExistence type="inferred from homology"/>
<feature type="domain" description="ABC transporter" evidence="5">
    <location>
        <begin position="4"/>
        <end position="238"/>
    </location>
</feature>
<dbReference type="PROSITE" id="PS00211">
    <property type="entry name" value="ABC_TRANSPORTER_1"/>
    <property type="match status" value="1"/>
</dbReference>
<reference evidence="6" key="2">
    <citation type="journal article" date="2023" name="Curr. Microbiol.">
        <title>Granulicatella seriolae sp. nov., a Novel Facultative Anaerobe Isolated from Yellowtail Marine Fish.</title>
        <authorList>
            <person name="Lee M."/>
            <person name="Choi Y.J."/>
            <person name="Farooq A."/>
            <person name="Jeong J.B."/>
            <person name="Jung M.Y."/>
        </authorList>
    </citation>
    <scope>NUCLEOTIDE SEQUENCE</scope>
    <source>
        <strain evidence="6">S8</strain>
    </source>
</reference>
<dbReference type="RefSeq" id="WP_256944413.1">
    <property type="nucleotide sequence ID" value="NZ_JANHNZ010000001.1"/>
</dbReference>
<accession>A0ABT1WLA0</accession>
<keyword evidence="4 6" id="KW-0067">ATP-binding</keyword>
<dbReference type="InterPro" id="IPR017871">
    <property type="entry name" value="ABC_transporter-like_CS"/>
</dbReference>
<dbReference type="GO" id="GO:0005524">
    <property type="term" value="F:ATP binding"/>
    <property type="evidence" value="ECO:0007669"/>
    <property type="project" value="UniProtKB-KW"/>
</dbReference>
<dbReference type="PANTHER" id="PTHR42798:SF6">
    <property type="entry name" value="CELL DIVISION ATP-BINDING PROTEIN FTSE"/>
    <property type="match status" value="1"/>
</dbReference>
<dbReference type="InterPro" id="IPR003439">
    <property type="entry name" value="ABC_transporter-like_ATP-bd"/>
</dbReference>
<keyword evidence="3" id="KW-0547">Nucleotide-binding</keyword>
<dbReference type="InterPro" id="IPR027417">
    <property type="entry name" value="P-loop_NTPase"/>
</dbReference>
<dbReference type="EMBL" id="JANHNZ010000001">
    <property type="protein sequence ID" value="MCQ9209308.1"/>
    <property type="molecule type" value="Genomic_DNA"/>
</dbReference>
<reference evidence="6" key="3">
    <citation type="journal article" date="2023" name="Microbiol. Resour. Announc.">
        <title>Draft Genome Sequence of Granulicatella sp. Strain S8, Isolated from a Marine Fish, Seriola quinqueradiata.</title>
        <authorList>
            <person name="Lee M."/>
            <person name="Farooq A."/>
            <person name="Jeong J.B."/>
            <person name="Jung M.Y."/>
        </authorList>
    </citation>
    <scope>NUCLEOTIDE SEQUENCE</scope>
    <source>
        <strain evidence="6">S8</strain>
    </source>
</reference>
<organism evidence="6 7">
    <name type="scientific">Granulicatella seriolae</name>
    <dbReference type="NCBI Taxonomy" id="2967226"/>
    <lineage>
        <taxon>Bacteria</taxon>
        <taxon>Bacillati</taxon>
        <taxon>Bacillota</taxon>
        <taxon>Bacilli</taxon>
        <taxon>Lactobacillales</taxon>
        <taxon>Carnobacteriaceae</taxon>
        <taxon>Granulicatella</taxon>
    </lineage>
</organism>
<evidence type="ECO:0000259" key="5">
    <source>
        <dbReference type="PROSITE" id="PS50893"/>
    </source>
</evidence>
<dbReference type="InterPro" id="IPR017911">
    <property type="entry name" value="MacB-like_ATP-bd"/>
</dbReference>
<sequence>MQVIEVKNVYKYYKVGQEVVKALDGIDFEILEGEFCAIVGTSGSGKSTLLNLLAGLEPPSHGEIIVNQRHLEKLGEDELVSFRRNNIGFIFQSYQLLQTMTALENVALTLSFRGVPRKVREKKAVRMLDLVNLQEHMSHMPSQMSGGQQQRVGVARALVMEPKIIFADEPTGNLDTKTSRDIMTLMKEIVEKQKRTLIMVTHDDALASYANRIIKIIDGKIVSITVKENIVSQMEVSINE</sequence>
<dbReference type="Pfam" id="PF00005">
    <property type="entry name" value="ABC_tran"/>
    <property type="match status" value="1"/>
</dbReference>
<dbReference type="SUPFAM" id="SSF52540">
    <property type="entry name" value="P-loop containing nucleoside triphosphate hydrolases"/>
    <property type="match status" value="1"/>
</dbReference>
<dbReference type="Proteomes" id="UP001059480">
    <property type="component" value="Unassembled WGS sequence"/>
</dbReference>
<keyword evidence="7" id="KW-1185">Reference proteome</keyword>
<dbReference type="InterPro" id="IPR003593">
    <property type="entry name" value="AAA+_ATPase"/>
</dbReference>
<dbReference type="Gene3D" id="3.40.50.300">
    <property type="entry name" value="P-loop containing nucleotide triphosphate hydrolases"/>
    <property type="match status" value="1"/>
</dbReference>
<reference evidence="6" key="1">
    <citation type="submission" date="2022-07" db="EMBL/GenBank/DDBJ databases">
        <authorList>
            <person name="Jung M.-Y."/>
            <person name="Lee M."/>
        </authorList>
    </citation>
    <scope>NUCLEOTIDE SEQUENCE</scope>
    <source>
        <strain evidence="6">S8</strain>
    </source>
</reference>